<evidence type="ECO:0000313" key="2">
    <source>
        <dbReference type="Proteomes" id="UP001501411"/>
    </source>
</evidence>
<comment type="caution">
    <text evidence="1">The sequence shown here is derived from an EMBL/GenBank/DDBJ whole genome shotgun (WGS) entry which is preliminary data.</text>
</comment>
<evidence type="ECO:0000313" key="1">
    <source>
        <dbReference type="EMBL" id="GAA4793392.1"/>
    </source>
</evidence>
<organism evidence="1 2">
    <name type="scientific">Olivibacter ginsenosidimutans</name>
    <dbReference type="NCBI Taxonomy" id="1176537"/>
    <lineage>
        <taxon>Bacteria</taxon>
        <taxon>Pseudomonadati</taxon>
        <taxon>Bacteroidota</taxon>
        <taxon>Sphingobacteriia</taxon>
        <taxon>Sphingobacteriales</taxon>
        <taxon>Sphingobacteriaceae</taxon>
        <taxon>Olivibacter</taxon>
    </lineage>
</organism>
<gene>
    <name evidence="1" type="ORF">GCM10023231_22080</name>
</gene>
<dbReference type="Proteomes" id="UP001501411">
    <property type="component" value="Unassembled WGS sequence"/>
</dbReference>
<reference evidence="2" key="1">
    <citation type="journal article" date="2019" name="Int. J. Syst. Evol. Microbiol.">
        <title>The Global Catalogue of Microorganisms (GCM) 10K type strain sequencing project: providing services to taxonomists for standard genome sequencing and annotation.</title>
        <authorList>
            <consortium name="The Broad Institute Genomics Platform"/>
            <consortium name="The Broad Institute Genome Sequencing Center for Infectious Disease"/>
            <person name="Wu L."/>
            <person name="Ma J."/>
        </authorList>
    </citation>
    <scope>NUCLEOTIDE SEQUENCE [LARGE SCALE GENOMIC DNA]</scope>
    <source>
        <strain evidence="2">JCM 18200</strain>
    </source>
</reference>
<keyword evidence="2" id="KW-1185">Reference proteome</keyword>
<proteinExistence type="predicted"/>
<evidence type="ECO:0008006" key="3">
    <source>
        <dbReference type="Google" id="ProtNLM"/>
    </source>
</evidence>
<accession>A0ABP9BEC8</accession>
<protein>
    <recommendedName>
        <fullName evidence="3">DUF1801 domain-containing protein</fullName>
    </recommendedName>
</protein>
<dbReference type="RefSeq" id="WP_345231840.1">
    <property type="nucleotide sequence ID" value="NZ_BAABIQ010000034.1"/>
</dbReference>
<name>A0ABP9BEC8_9SPHI</name>
<sequence length="64" mass="7601">MKTFKTANDFYLAQTQWQKKLNILRNVILDTGLKEEIKWGGPIELLAMRELRLTSLPKIYIHNR</sequence>
<dbReference type="EMBL" id="BAABIQ010000034">
    <property type="protein sequence ID" value="GAA4793392.1"/>
    <property type="molecule type" value="Genomic_DNA"/>
</dbReference>